<gene>
    <name evidence="1" type="ORF">H6G24_17240</name>
</gene>
<accession>A0ABR8AB38</accession>
<dbReference type="RefSeq" id="WP_190544275.1">
    <property type="nucleotide sequence ID" value="NZ_CAWPNO010000058.1"/>
</dbReference>
<protein>
    <submittedName>
        <fullName evidence="1">Uncharacterized protein</fullName>
    </submittedName>
</protein>
<evidence type="ECO:0000313" key="2">
    <source>
        <dbReference type="Proteomes" id="UP000658514"/>
    </source>
</evidence>
<keyword evidence="2" id="KW-1185">Reference proteome</keyword>
<name>A0ABR8AB38_9CYAN</name>
<reference evidence="1 2" key="1">
    <citation type="journal article" date="2020" name="ISME J.">
        <title>Comparative genomics reveals insights into cyanobacterial evolution and habitat adaptation.</title>
        <authorList>
            <person name="Chen M.Y."/>
            <person name="Teng W.K."/>
            <person name="Zhao L."/>
            <person name="Hu C.X."/>
            <person name="Zhou Y.K."/>
            <person name="Han B.P."/>
            <person name="Song L.R."/>
            <person name="Shu W.S."/>
        </authorList>
    </citation>
    <scope>NUCLEOTIDE SEQUENCE [LARGE SCALE GENOMIC DNA]</scope>
    <source>
        <strain evidence="1 2">FACHB-288</strain>
    </source>
</reference>
<comment type="caution">
    <text evidence="1">The sequence shown here is derived from an EMBL/GenBank/DDBJ whole genome shotgun (WGS) entry which is preliminary data.</text>
</comment>
<dbReference type="EMBL" id="JACJQH010000026">
    <property type="protein sequence ID" value="MBD2197225.1"/>
    <property type="molecule type" value="Genomic_DNA"/>
</dbReference>
<organism evidence="1 2">
    <name type="scientific">Calothrix parietina FACHB-288</name>
    <dbReference type="NCBI Taxonomy" id="2692896"/>
    <lineage>
        <taxon>Bacteria</taxon>
        <taxon>Bacillati</taxon>
        <taxon>Cyanobacteriota</taxon>
        <taxon>Cyanophyceae</taxon>
        <taxon>Nostocales</taxon>
        <taxon>Calotrichaceae</taxon>
        <taxon>Calothrix</taxon>
    </lineage>
</organism>
<proteinExistence type="predicted"/>
<evidence type="ECO:0000313" key="1">
    <source>
        <dbReference type="EMBL" id="MBD2197225.1"/>
    </source>
</evidence>
<dbReference type="Proteomes" id="UP000658514">
    <property type="component" value="Unassembled WGS sequence"/>
</dbReference>
<sequence>MEQQIQKVCQQKLGGKWKDGCCTDNPPVDHISFPSNAIASAEQYPIASTESQTDSPAANTVLIQD</sequence>